<dbReference type="SUPFAM" id="SSF56645">
    <property type="entry name" value="Acyl-CoA dehydrogenase NM domain-like"/>
    <property type="match status" value="1"/>
</dbReference>
<dbReference type="PANTHER" id="PTHR43831">
    <property type="entry name" value="ISOBUTYRYL-COA DEHYDROGENASE"/>
    <property type="match status" value="1"/>
</dbReference>
<dbReference type="InterPro" id="IPR037069">
    <property type="entry name" value="AcylCoA_DH/ox_N_sf"/>
</dbReference>
<dbReference type="InterPro" id="IPR013786">
    <property type="entry name" value="AcylCoA_DH/ox_N"/>
</dbReference>
<gene>
    <name evidence="2" type="primary">ACAD8_1</name>
    <name evidence="2" type="ORF">KI688_000258</name>
</gene>
<evidence type="ECO:0000313" key="2">
    <source>
        <dbReference type="EMBL" id="KAG9072487.1"/>
    </source>
</evidence>
<dbReference type="AlphaFoldDB" id="A0A9P7Y5H3"/>
<dbReference type="GO" id="GO:0050660">
    <property type="term" value="F:flavin adenine dinucleotide binding"/>
    <property type="evidence" value="ECO:0007669"/>
    <property type="project" value="InterPro"/>
</dbReference>
<dbReference type="Pfam" id="PF02771">
    <property type="entry name" value="Acyl-CoA_dh_N"/>
    <property type="match status" value="1"/>
</dbReference>
<dbReference type="PANTHER" id="PTHR43831:SF1">
    <property type="entry name" value="ISOBUTYRYL-COA DEHYDROGENASE, MITOCHONDRIAL"/>
    <property type="match status" value="1"/>
</dbReference>
<comment type="caution">
    <text evidence="2">The sequence shown here is derived from an EMBL/GenBank/DDBJ whole genome shotgun (WGS) entry which is preliminary data.</text>
</comment>
<dbReference type="InterPro" id="IPR009100">
    <property type="entry name" value="AcylCoA_DH/oxidase_NM_dom_sf"/>
</dbReference>
<dbReference type="Proteomes" id="UP000707451">
    <property type="component" value="Unassembled WGS sequence"/>
</dbReference>
<dbReference type="GO" id="GO:0016627">
    <property type="term" value="F:oxidoreductase activity, acting on the CH-CH group of donors"/>
    <property type="evidence" value="ECO:0007669"/>
    <property type="project" value="InterPro"/>
</dbReference>
<sequence length="121" mass="13250">MASLLTLTARRAPLRLGRAVTSVSSQIRNISSSPIDHDQKELQSLARTFADNEFAPKMQEWDEKQYFPVDVLRKGAELGFGGLYTREDVGGSGLGRLDTSVIFEALSTGCVSTTAYISIHK</sequence>
<reference evidence="2" key="1">
    <citation type="submission" date="2021-06" db="EMBL/GenBank/DDBJ databases">
        <title>Genome Sequence of Mortierella hyaline Strain SCG-10, a Cold-Adapted, Nitrate-Reducing Fungus Isolated from Soil in Minnesota, USA.</title>
        <authorList>
            <person name="Aldossari N."/>
        </authorList>
    </citation>
    <scope>NUCLEOTIDE SEQUENCE</scope>
    <source>
        <strain evidence="2">SCG-10</strain>
    </source>
</reference>
<dbReference type="InterPro" id="IPR052547">
    <property type="entry name" value="Mito_Isobutyryl-CoADH"/>
</dbReference>
<dbReference type="OrthoDB" id="2155320at2759"/>
<dbReference type="EMBL" id="JAHRHY010000001">
    <property type="protein sequence ID" value="KAG9072487.1"/>
    <property type="molecule type" value="Genomic_DNA"/>
</dbReference>
<protein>
    <submittedName>
        <fullName evidence="2">Isobutyryl-CoA dehydrogenase, mitochondrial</fullName>
    </submittedName>
</protein>
<proteinExistence type="predicted"/>
<evidence type="ECO:0000259" key="1">
    <source>
        <dbReference type="Pfam" id="PF02771"/>
    </source>
</evidence>
<accession>A0A9P7Y5H3</accession>
<feature type="domain" description="Acyl-CoA dehydrogenase/oxidase N-terminal" evidence="1">
    <location>
        <begin position="37"/>
        <end position="120"/>
    </location>
</feature>
<dbReference type="Gene3D" id="1.10.540.10">
    <property type="entry name" value="Acyl-CoA dehydrogenase/oxidase, N-terminal domain"/>
    <property type="match status" value="1"/>
</dbReference>
<organism evidence="2 3">
    <name type="scientific">Linnemannia hyalina</name>
    <dbReference type="NCBI Taxonomy" id="64524"/>
    <lineage>
        <taxon>Eukaryota</taxon>
        <taxon>Fungi</taxon>
        <taxon>Fungi incertae sedis</taxon>
        <taxon>Mucoromycota</taxon>
        <taxon>Mortierellomycotina</taxon>
        <taxon>Mortierellomycetes</taxon>
        <taxon>Mortierellales</taxon>
        <taxon>Mortierellaceae</taxon>
        <taxon>Linnemannia</taxon>
    </lineage>
</organism>
<keyword evidence="3" id="KW-1185">Reference proteome</keyword>
<evidence type="ECO:0000313" key="3">
    <source>
        <dbReference type="Proteomes" id="UP000707451"/>
    </source>
</evidence>
<name>A0A9P7Y5H3_9FUNG</name>
<dbReference type="GO" id="GO:0005739">
    <property type="term" value="C:mitochondrion"/>
    <property type="evidence" value="ECO:0007669"/>
    <property type="project" value="TreeGrafter"/>
</dbReference>